<protein>
    <submittedName>
        <fullName evidence="2">Uncharacterized protein</fullName>
    </submittedName>
</protein>
<evidence type="ECO:0000313" key="3">
    <source>
        <dbReference type="Proteomes" id="UP000199494"/>
    </source>
</evidence>
<accession>A0A1G6J3D0</accession>
<gene>
    <name evidence="2" type="ORF">SAMN05421630_101538</name>
</gene>
<sequence length="199" mass="21209">MSTGPGRTGDDDSGTFADLVNGFALGPGHRGLRKGREHRGDRGEPRGRQTPPFTEMSHPAGLPGTIGAPTGEEQLVSAEAVPLYPAEETDFVRPYAITGGRTKANYPLELETLVSTREAAVFAVPDQIEHKLIMEECRTPHSVAEIAAALRVPLGVARVLISDAADAGLVTVHRTISGDEGAEAHLMLMERVLSGLRRL</sequence>
<dbReference type="EMBL" id="FMZE01000001">
    <property type="protein sequence ID" value="SDC13362.1"/>
    <property type="molecule type" value="Genomic_DNA"/>
</dbReference>
<dbReference type="AlphaFoldDB" id="A0A1G6J3D0"/>
<organism evidence="2 3">
    <name type="scientific">Prauserella marina</name>
    <dbReference type="NCBI Taxonomy" id="530584"/>
    <lineage>
        <taxon>Bacteria</taxon>
        <taxon>Bacillati</taxon>
        <taxon>Actinomycetota</taxon>
        <taxon>Actinomycetes</taxon>
        <taxon>Pseudonocardiales</taxon>
        <taxon>Pseudonocardiaceae</taxon>
        <taxon>Prauserella</taxon>
    </lineage>
</organism>
<dbReference type="STRING" id="530584.SAMN05421630_101538"/>
<dbReference type="InterPro" id="IPR007995">
    <property type="entry name" value="DUF742"/>
</dbReference>
<dbReference type="RefSeq" id="WP_245865984.1">
    <property type="nucleotide sequence ID" value="NZ_CP016353.1"/>
</dbReference>
<proteinExistence type="predicted"/>
<dbReference type="PANTHER" id="PTHR36221">
    <property type="entry name" value="DUF742 DOMAIN-CONTAINING PROTEIN"/>
    <property type="match status" value="1"/>
</dbReference>
<reference evidence="2 3" key="1">
    <citation type="submission" date="2016-10" db="EMBL/GenBank/DDBJ databases">
        <authorList>
            <person name="de Groot N.N."/>
        </authorList>
    </citation>
    <scope>NUCLEOTIDE SEQUENCE [LARGE SCALE GENOMIC DNA]</scope>
    <source>
        <strain evidence="2 3">CGMCC 4.5506</strain>
    </source>
</reference>
<feature type="compositionally biased region" description="Basic and acidic residues" evidence="1">
    <location>
        <begin position="38"/>
        <end position="47"/>
    </location>
</feature>
<name>A0A1G6J3D0_9PSEU</name>
<feature type="region of interest" description="Disordered" evidence="1">
    <location>
        <begin position="1"/>
        <end position="70"/>
    </location>
</feature>
<evidence type="ECO:0000313" key="2">
    <source>
        <dbReference type="EMBL" id="SDC13362.1"/>
    </source>
</evidence>
<dbReference type="PANTHER" id="PTHR36221:SF1">
    <property type="entry name" value="DUF742 DOMAIN-CONTAINING PROTEIN"/>
    <property type="match status" value="1"/>
</dbReference>
<dbReference type="Pfam" id="PF05331">
    <property type="entry name" value="DUF742"/>
    <property type="match status" value="1"/>
</dbReference>
<evidence type="ECO:0000256" key="1">
    <source>
        <dbReference type="SAM" id="MobiDB-lite"/>
    </source>
</evidence>
<keyword evidence="3" id="KW-1185">Reference proteome</keyword>
<dbReference type="Proteomes" id="UP000199494">
    <property type="component" value="Unassembled WGS sequence"/>
</dbReference>